<evidence type="ECO:0000256" key="4">
    <source>
        <dbReference type="ARBA" id="ARBA00025604"/>
    </source>
</evidence>
<dbReference type="EMBL" id="PCSZ01000039">
    <property type="protein sequence ID" value="PIP60669.1"/>
    <property type="molecule type" value="Genomic_DNA"/>
</dbReference>
<dbReference type="GO" id="GO:0003729">
    <property type="term" value="F:mRNA binding"/>
    <property type="evidence" value="ECO:0007669"/>
    <property type="project" value="TreeGrafter"/>
</dbReference>
<evidence type="ECO:0000259" key="5">
    <source>
        <dbReference type="PROSITE" id="PS50126"/>
    </source>
</evidence>
<feature type="domain" description="S1 motif" evidence="5">
    <location>
        <begin position="30"/>
        <end position="93"/>
    </location>
</feature>
<comment type="function">
    <text evidence="4">Binds mRNA; thus facilitating recognition of the initiation point. It is needed to translate mRNA with a short Shine-Dalgarno (SD) purine-rich sequence.</text>
</comment>
<dbReference type="CDD" id="cd04465">
    <property type="entry name" value="S1_RPS1_repeat_ec2_hs2"/>
    <property type="match status" value="1"/>
</dbReference>
<comment type="caution">
    <text evidence="6">The sequence shown here is derived from an EMBL/GenBank/DDBJ whole genome shotgun (WGS) entry which is preliminary data.</text>
</comment>
<evidence type="ECO:0000313" key="7">
    <source>
        <dbReference type="Proteomes" id="UP000231581"/>
    </source>
</evidence>
<proteinExistence type="inferred from homology"/>
<dbReference type="InterPro" id="IPR012340">
    <property type="entry name" value="NA-bd_OB-fold"/>
</dbReference>
<accession>A0A2H0BT09</accession>
<sequence length="372" mass="41835">MIKEMHAEAEKSEIAKLLSDESYTLFPKVGDMVKGVVISVGRNEIRIDLGGLAIGLVRGPELDKHVDLRVGDEVEASVIELENEFGEIELSLRGAGHKKSWEKLRKLVAENTVIQVKILDANKGGLITRVENIPAFLPVSQLSPNNYPRVAGGEKNKIQEKLKQLVGETLDVKVLDMNEEDEKLVVSEKIVWETRQESVLTKYKVGDRVEGDITAVTDFGAFVRFDENLEGLVHISEIAWQRIDHPHDVLKVGDHVAAEIINIEGSKIFLSMKKLVKDPWADVMNKYKVDQWVKGRVLKINPFGLFVELDPDIHGLAHISELGEKPVKDVHEIARVGDEFEFRVLSIDPDNHRLGLSLRKLKTDEEKTEEAK</sequence>
<gene>
    <name evidence="6" type="ORF">COX00_01760</name>
</gene>
<dbReference type="SMART" id="SM00316">
    <property type="entry name" value="S1"/>
    <property type="match status" value="4"/>
</dbReference>
<dbReference type="GO" id="GO:0005840">
    <property type="term" value="C:ribosome"/>
    <property type="evidence" value="ECO:0007669"/>
    <property type="project" value="UniProtKB-KW"/>
</dbReference>
<evidence type="ECO:0000313" key="6">
    <source>
        <dbReference type="EMBL" id="PIP60669.1"/>
    </source>
</evidence>
<comment type="similarity">
    <text evidence="1">Belongs to the bacterial ribosomal protein bS1 family.</text>
</comment>
<evidence type="ECO:0000256" key="1">
    <source>
        <dbReference type="ARBA" id="ARBA00006767"/>
    </source>
</evidence>
<feature type="domain" description="S1 motif" evidence="5">
    <location>
        <begin position="290"/>
        <end position="359"/>
    </location>
</feature>
<name>A0A2H0BT09_9BACT</name>
<reference evidence="6 7" key="1">
    <citation type="submission" date="2017-09" db="EMBL/GenBank/DDBJ databases">
        <title>Depth-based differentiation of microbial function through sediment-hosted aquifers and enrichment of novel symbionts in the deep terrestrial subsurface.</title>
        <authorList>
            <person name="Probst A.J."/>
            <person name="Ladd B."/>
            <person name="Jarett J.K."/>
            <person name="Geller-Mcgrath D.E."/>
            <person name="Sieber C.M."/>
            <person name="Emerson J.B."/>
            <person name="Anantharaman K."/>
            <person name="Thomas B.C."/>
            <person name="Malmstrom R."/>
            <person name="Stieglmeier M."/>
            <person name="Klingl A."/>
            <person name="Woyke T."/>
            <person name="Ryan C.M."/>
            <person name="Banfield J.F."/>
        </authorList>
    </citation>
    <scope>NUCLEOTIDE SEQUENCE [LARGE SCALE GENOMIC DNA]</scope>
    <source>
        <strain evidence="6">CG22_combo_CG10-13_8_21_14_all_47_17</strain>
    </source>
</reference>
<keyword evidence="3" id="KW-0687">Ribonucleoprotein</keyword>
<dbReference type="FunFam" id="2.40.50.140:FF:000103">
    <property type="entry name" value="protein RRP5 homolog"/>
    <property type="match status" value="2"/>
</dbReference>
<feature type="domain" description="S1 motif" evidence="5">
    <location>
        <begin position="206"/>
        <end position="273"/>
    </location>
</feature>
<dbReference type="GO" id="GO:0006412">
    <property type="term" value="P:translation"/>
    <property type="evidence" value="ECO:0007669"/>
    <property type="project" value="TreeGrafter"/>
</dbReference>
<dbReference type="InterPro" id="IPR003029">
    <property type="entry name" value="S1_domain"/>
</dbReference>
<dbReference type="PANTHER" id="PTHR10724">
    <property type="entry name" value="30S RIBOSOMAL PROTEIN S1"/>
    <property type="match status" value="1"/>
</dbReference>
<dbReference type="SUPFAM" id="SSF50249">
    <property type="entry name" value="Nucleic acid-binding proteins"/>
    <property type="match status" value="4"/>
</dbReference>
<dbReference type="AlphaFoldDB" id="A0A2H0BT09"/>
<dbReference type="InterPro" id="IPR035104">
    <property type="entry name" value="Ribosomal_protein_S1-like"/>
</dbReference>
<feature type="domain" description="S1 motif" evidence="5">
    <location>
        <begin position="111"/>
        <end position="189"/>
    </location>
</feature>
<evidence type="ECO:0000256" key="3">
    <source>
        <dbReference type="ARBA" id="ARBA00023274"/>
    </source>
</evidence>
<dbReference type="Proteomes" id="UP000231581">
    <property type="component" value="Unassembled WGS sequence"/>
</dbReference>
<evidence type="ECO:0000256" key="2">
    <source>
        <dbReference type="ARBA" id="ARBA00022980"/>
    </source>
</evidence>
<dbReference type="PROSITE" id="PS50126">
    <property type="entry name" value="S1"/>
    <property type="match status" value="4"/>
</dbReference>
<organism evidence="6 7">
    <name type="scientific">Candidatus Uhrbacteria bacterium CG22_combo_CG10-13_8_21_14_all_47_17</name>
    <dbReference type="NCBI Taxonomy" id="1975041"/>
    <lineage>
        <taxon>Bacteria</taxon>
        <taxon>Candidatus Uhriibacteriota</taxon>
    </lineage>
</organism>
<dbReference type="PRINTS" id="PR00681">
    <property type="entry name" value="RIBOSOMALS1"/>
</dbReference>
<protein>
    <submittedName>
        <fullName evidence="6">30S ribosomal protein S1</fullName>
    </submittedName>
</protein>
<keyword evidence="2 6" id="KW-0689">Ribosomal protein</keyword>
<dbReference type="InterPro" id="IPR050437">
    <property type="entry name" value="Ribos_protein_bS1-like"/>
</dbReference>
<dbReference type="Gene3D" id="2.40.50.140">
    <property type="entry name" value="Nucleic acid-binding proteins"/>
    <property type="match status" value="4"/>
</dbReference>
<dbReference type="PANTHER" id="PTHR10724:SF7">
    <property type="entry name" value="SMALL RIBOSOMAL SUBUNIT PROTEIN BS1C"/>
    <property type="match status" value="1"/>
</dbReference>
<dbReference type="GO" id="GO:0003735">
    <property type="term" value="F:structural constituent of ribosome"/>
    <property type="evidence" value="ECO:0007669"/>
    <property type="project" value="TreeGrafter"/>
</dbReference>
<dbReference type="Pfam" id="PF00575">
    <property type="entry name" value="S1"/>
    <property type="match status" value="4"/>
</dbReference>